<dbReference type="Proteomes" id="UP000184301">
    <property type="component" value="Unassembled WGS sequence"/>
</dbReference>
<feature type="transmembrane region" description="Helical" evidence="1">
    <location>
        <begin position="698"/>
        <end position="718"/>
    </location>
</feature>
<evidence type="ECO:0000259" key="3">
    <source>
        <dbReference type="Pfam" id="PF19789"/>
    </source>
</evidence>
<keyword evidence="1" id="KW-0812">Transmembrane</keyword>
<gene>
    <name evidence="4" type="ORF">SAMN02745243_00353</name>
</gene>
<evidence type="ECO:0000256" key="2">
    <source>
        <dbReference type="SAM" id="SignalP"/>
    </source>
</evidence>
<evidence type="ECO:0000313" key="4">
    <source>
        <dbReference type="EMBL" id="SHJ34247.1"/>
    </source>
</evidence>
<keyword evidence="2" id="KW-0732">Signal</keyword>
<dbReference type="OrthoDB" id="1979716at2"/>
<reference evidence="4 5" key="1">
    <citation type="submission" date="2016-11" db="EMBL/GenBank/DDBJ databases">
        <authorList>
            <person name="Jaros S."/>
            <person name="Januszkiewicz K."/>
            <person name="Wedrychowicz H."/>
        </authorList>
    </citation>
    <scope>NUCLEOTIDE SEQUENCE [LARGE SCALE GENOMIC DNA]</scope>
    <source>
        <strain evidence="4 5">DSM 15480</strain>
    </source>
</reference>
<keyword evidence="5" id="KW-1185">Reference proteome</keyword>
<keyword evidence="1" id="KW-0472">Membrane</keyword>
<dbReference type="STRING" id="1121950.SAMN02745243_00353"/>
<accession>A0A1M6IIM0</accession>
<evidence type="ECO:0000256" key="1">
    <source>
        <dbReference type="SAM" id="Phobius"/>
    </source>
</evidence>
<proteinExistence type="predicted"/>
<dbReference type="AlphaFoldDB" id="A0A1M6IIM0"/>
<dbReference type="EMBL" id="FQZY01000007">
    <property type="protein sequence ID" value="SHJ34247.1"/>
    <property type="molecule type" value="Genomic_DNA"/>
</dbReference>
<feature type="domain" description="DUF6273" evidence="3">
    <location>
        <begin position="77"/>
        <end position="226"/>
    </location>
</feature>
<keyword evidence="1" id="KW-1133">Transmembrane helix</keyword>
<name>A0A1M6IIM0_9FIRM</name>
<dbReference type="Gene3D" id="1.20.1270.90">
    <property type="entry name" value="AF1782-like"/>
    <property type="match status" value="2"/>
</dbReference>
<dbReference type="Pfam" id="PF19789">
    <property type="entry name" value="DUF6273"/>
    <property type="match status" value="1"/>
</dbReference>
<dbReference type="InterPro" id="IPR046240">
    <property type="entry name" value="DUF6273"/>
</dbReference>
<dbReference type="RefSeq" id="WP_073104248.1">
    <property type="nucleotide sequence ID" value="NZ_FQZY01000007.1"/>
</dbReference>
<protein>
    <recommendedName>
        <fullName evidence="3">DUF6273 domain-containing protein</fullName>
    </recommendedName>
</protein>
<sequence length="728" mass="76565">MKKRILSLLLVVAMVLGIVPFSSVVANAEDTTTKNIELGTSGVADKDFVYFGNYNSEDIKWKVLDADADNTGAAQGMFLLSEYLLEQSHKQFDNNSNVWQGSIAQAWCKTFADSSAFTSAEKEALKSVNKTDETTNQYSISWGTSSLVDEKVFYLSAEEAANYIGANDGDEGLATTTSGGAAGGWWLRSPYNYDTSYAGFVYEVGYVDSYIVAYTYPGVRPAFNLNLESVLFSSAAEGGKSSGTVGAAALNSVSEYTSNTARAWKVTLLDSNRSFTAQAAEGTTASAATGYSNWSVNVTYNNAATGSNEYVSTMLCDASGNVLYYGNIAQNSASGTQTVNIPTGLGAGNYTLKVFSEQLNGDNKTDYASAMQDIALEVTLSKLATPSATFTATSENGGTLGGVTTNMQYSVDGGANWIDVTDATMNIADVTAANGVQIYDRGDGVATSDSDVQTITVTQAAQPTGLSKTDCSTAANNNGKISGVNNTMEYRVSGSADAWMAITGTTITGLSNQSYDIRVKASGTTLASDVQSIAISAYVAPPAPKAADYADVDKAISEIPADLSIYTDASVQALNDAKVAVDRNKTEAEQSIVDGYATAIRDAIKALRYKDADYSKVDTAIGKIPADLSIYTDASVKALNDAKNAVVRGKNITEQTTVDAYATAIQKAIDGLVKKTGATAKGNNNNATSAQTGDNSNMFLWLAILMLSAGGIVIGGITQKTRKKNSKQ</sequence>
<evidence type="ECO:0000313" key="5">
    <source>
        <dbReference type="Proteomes" id="UP000184301"/>
    </source>
</evidence>
<feature type="signal peptide" evidence="2">
    <location>
        <begin position="1"/>
        <end position="28"/>
    </location>
</feature>
<organism evidence="4 5">
    <name type="scientific">Hespellia stercorisuis DSM 15480</name>
    <dbReference type="NCBI Taxonomy" id="1121950"/>
    <lineage>
        <taxon>Bacteria</taxon>
        <taxon>Bacillati</taxon>
        <taxon>Bacillota</taxon>
        <taxon>Clostridia</taxon>
        <taxon>Lachnospirales</taxon>
        <taxon>Lachnospiraceae</taxon>
        <taxon>Hespellia</taxon>
    </lineage>
</organism>
<feature type="chain" id="PRO_5012567810" description="DUF6273 domain-containing protein" evidence="2">
    <location>
        <begin position="29"/>
        <end position="728"/>
    </location>
</feature>